<protein>
    <recommendedName>
        <fullName evidence="7">C2H2-type domain-containing protein</fullName>
    </recommendedName>
</protein>
<keyword evidence="9" id="KW-1185">Reference proteome</keyword>
<evidence type="ECO:0000256" key="4">
    <source>
        <dbReference type="ARBA" id="ARBA00022833"/>
    </source>
</evidence>
<dbReference type="InterPro" id="IPR050329">
    <property type="entry name" value="GLI_C2H2-zinc-finger"/>
</dbReference>
<evidence type="ECO:0000313" key="8">
    <source>
        <dbReference type="EMBL" id="EFJ03223.1"/>
    </source>
</evidence>
<dbReference type="AlphaFoldDB" id="D8PS68"/>
<evidence type="ECO:0000256" key="1">
    <source>
        <dbReference type="ARBA" id="ARBA00022723"/>
    </source>
</evidence>
<dbReference type="InParanoid" id="D8PS68"/>
<sequence length="355" mass="39940">MTAARTTTAARINTHIRATRTRNRSLKSKAYSCPRPDCRSAFMRKADRDRHMRHVHGGIKKWSCDWPGCAMKFAHEGAYNNHMNTHTGAQPHACRICDHRFGDPSSRSRHMRERHLQPGSYTCCISGCTKQLKRRAAFVDHFKKDHHILDAEERFDIDSMAPPLRTMEEAYMLHNRVPMPSTSSAHEEEEDEVVAVPCAPAGYDCGYYGQPDPYVAYVEPYQPIPPYDYGYYYDAPYLPPQQPYGYEMSPAGSWDQYASSSSSSSPASSRESSSDPSLSDQSPGPFANIKLRQESPDFFSPPAPLDASEPFVDFTTIKREDNTADLLVSDGYDGYDGYGYSSPVADWDLQLTPTA</sequence>
<feature type="domain" description="C2H2-type" evidence="7">
    <location>
        <begin position="31"/>
        <end position="61"/>
    </location>
</feature>
<keyword evidence="2" id="KW-0677">Repeat</keyword>
<keyword evidence="4" id="KW-0862">Zinc</keyword>
<feature type="domain" description="C2H2-type" evidence="7">
    <location>
        <begin position="62"/>
        <end position="91"/>
    </location>
</feature>
<dbReference type="GeneID" id="9589150"/>
<evidence type="ECO:0000259" key="7">
    <source>
        <dbReference type="PROSITE" id="PS50157"/>
    </source>
</evidence>
<dbReference type="InterPro" id="IPR036236">
    <property type="entry name" value="Znf_C2H2_sf"/>
</dbReference>
<dbReference type="PROSITE" id="PS50157">
    <property type="entry name" value="ZINC_FINGER_C2H2_2"/>
    <property type="match status" value="2"/>
</dbReference>
<dbReference type="STRING" id="578458.D8PS68"/>
<evidence type="ECO:0000313" key="9">
    <source>
        <dbReference type="Proteomes" id="UP000007431"/>
    </source>
</evidence>
<dbReference type="GO" id="GO:0045944">
    <property type="term" value="P:positive regulation of transcription by RNA polymerase II"/>
    <property type="evidence" value="ECO:0007669"/>
    <property type="project" value="UniProtKB-ARBA"/>
</dbReference>
<evidence type="ECO:0000256" key="2">
    <source>
        <dbReference type="ARBA" id="ARBA00022737"/>
    </source>
</evidence>
<dbReference type="HOGENOM" id="CLU_781097_0_0_1"/>
<evidence type="ECO:0000256" key="3">
    <source>
        <dbReference type="ARBA" id="ARBA00022771"/>
    </source>
</evidence>
<dbReference type="RefSeq" id="XP_003038125.1">
    <property type="nucleotide sequence ID" value="XM_003038079.1"/>
</dbReference>
<dbReference type="OrthoDB" id="654211at2759"/>
<dbReference type="GO" id="GO:0000981">
    <property type="term" value="F:DNA-binding transcription factor activity, RNA polymerase II-specific"/>
    <property type="evidence" value="ECO:0007669"/>
    <property type="project" value="TreeGrafter"/>
</dbReference>
<dbReference type="eggNOG" id="KOG1721">
    <property type="taxonomic scope" value="Eukaryota"/>
</dbReference>
<dbReference type="PANTHER" id="PTHR19818:SF139">
    <property type="entry name" value="PAIR-RULE PROTEIN ODD-PAIRED"/>
    <property type="match status" value="1"/>
</dbReference>
<dbReference type="EMBL" id="GL377302">
    <property type="protein sequence ID" value="EFJ03223.1"/>
    <property type="molecule type" value="Genomic_DNA"/>
</dbReference>
<keyword evidence="3 5" id="KW-0863">Zinc-finger</keyword>
<dbReference type="Gene3D" id="3.30.160.60">
    <property type="entry name" value="Classic Zinc Finger"/>
    <property type="match status" value="3"/>
</dbReference>
<dbReference type="SMART" id="SM00355">
    <property type="entry name" value="ZnF_C2H2"/>
    <property type="match status" value="4"/>
</dbReference>
<dbReference type="PROSITE" id="PS00028">
    <property type="entry name" value="ZINC_FINGER_C2H2_1"/>
    <property type="match status" value="4"/>
</dbReference>
<dbReference type="VEuPathDB" id="FungiDB:SCHCODRAFT_02623281"/>
<reference evidence="8 9" key="1">
    <citation type="journal article" date="2010" name="Nat. Biotechnol.">
        <title>Genome sequence of the model mushroom Schizophyllum commune.</title>
        <authorList>
            <person name="Ohm R.A."/>
            <person name="de Jong J.F."/>
            <person name="Lugones L.G."/>
            <person name="Aerts A."/>
            <person name="Kothe E."/>
            <person name="Stajich J.E."/>
            <person name="de Vries R.P."/>
            <person name="Record E."/>
            <person name="Levasseur A."/>
            <person name="Baker S.E."/>
            <person name="Bartholomew K.A."/>
            <person name="Coutinho P.M."/>
            <person name="Erdmann S."/>
            <person name="Fowler T.J."/>
            <person name="Gathman A.C."/>
            <person name="Lombard V."/>
            <person name="Henrissat B."/>
            <person name="Knabe N."/>
            <person name="Kuees U."/>
            <person name="Lilly W.W."/>
            <person name="Lindquist E."/>
            <person name="Lucas S."/>
            <person name="Magnuson J.K."/>
            <person name="Piumi F."/>
            <person name="Raudaskoski M."/>
            <person name="Salamov A."/>
            <person name="Schmutz J."/>
            <person name="Schwarze F.W.M.R."/>
            <person name="vanKuyk P.A."/>
            <person name="Horton J.S."/>
            <person name="Grigoriev I.V."/>
            <person name="Woesten H.A.B."/>
        </authorList>
    </citation>
    <scope>NUCLEOTIDE SEQUENCE [LARGE SCALE GENOMIC DNA]</scope>
    <source>
        <strain evidence="9">H4-8 / FGSC 9210</strain>
    </source>
</reference>
<dbReference type="InterPro" id="IPR013087">
    <property type="entry name" value="Znf_C2H2_type"/>
</dbReference>
<evidence type="ECO:0000256" key="5">
    <source>
        <dbReference type="PROSITE-ProRule" id="PRU00042"/>
    </source>
</evidence>
<accession>D8PS68</accession>
<organism evidence="9">
    <name type="scientific">Schizophyllum commune (strain H4-8 / FGSC 9210)</name>
    <name type="common">Split gill fungus</name>
    <dbReference type="NCBI Taxonomy" id="578458"/>
    <lineage>
        <taxon>Eukaryota</taxon>
        <taxon>Fungi</taxon>
        <taxon>Dikarya</taxon>
        <taxon>Basidiomycota</taxon>
        <taxon>Agaricomycotina</taxon>
        <taxon>Agaricomycetes</taxon>
        <taxon>Agaricomycetidae</taxon>
        <taxon>Agaricales</taxon>
        <taxon>Schizophyllaceae</taxon>
        <taxon>Schizophyllum</taxon>
    </lineage>
</organism>
<dbReference type="GO" id="GO:0008270">
    <property type="term" value="F:zinc ion binding"/>
    <property type="evidence" value="ECO:0007669"/>
    <property type="project" value="UniProtKB-KW"/>
</dbReference>
<feature type="region of interest" description="Disordered" evidence="6">
    <location>
        <begin position="255"/>
        <end position="302"/>
    </location>
</feature>
<dbReference type="Proteomes" id="UP000007431">
    <property type="component" value="Unassembled WGS sequence"/>
</dbReference>
<proteinExistence type="predicted"/>
<dbReference type="OMA" id="HETINPY"/>
<gene>
    <name evidence="8" type="ORF">SCHCODRAFT_83895</name>
</gene>
<evidence type="ECO:0000256" key="6">
    <source>
        <dbReference type="SAM" id="MobiDB-lite"/>
    </source>
</evidence>
<dbReference type="PANTHER" id="PTHR19818">
    <property type="entry name" value="ZINC FINGER PROTEIN ZIC AND GLI"/>
    <property type="match status" value="1"/>
</dbReference>
<dbReference type="GO" id="GO:0005634">
    <property type="term" value="C:nucleus"/>
    <property type="evidence" value="ECO:0007669"/>
    <property type="project" value="UniProtKB-ARBA"/>
</dbReference>
<dbReference type="KEGG" id="scm:SCHCO_02623281"/>
<feature type="compositionally biased region" description="Low complexity" evidence="6">
    <location>
        <begin position="259"/>
        <end position="285"/>
    </location>
</feature>
<keyword evidence="1" id="KW-0479">Metal-binding</keyword>
<dbReference type="SUPFAM" id="SSF57667">
    <property type="entry name" value="beta-beta-alpha zinc fingers"/>
    <property type="match status" value="2"/>
</dbReference>
<name>D8PS68_SCHCM</name>
<dbReference type="GO" id="GO:0000978">
    <property type="term" value="F:RNA polymerase II cis-regulatory region sequence-specific DNA binding"/>
    <property type="evidence" value="ECO:0007669"/>
    <property type="project" value="TreeGrafter"/>
</dbReference>